<reference evidence="4" key="1">
    <citation type="journal article" date="2024" name="Int. J. Syst. Evol. Microbiol.">
        <title>Polycladomyces zharkentensis sp. nov., a novel thermophilic cellulose- and starch-degrading member of the Bacillota from a geothermal aquifer in Kazakhstan.</title>
        <authorList>
            <person name="Mashzhan A."/>
            <person name="Kistaubayeva A."/>
            <person name="Javier-Lopez R."/>
            <person name="Bissenova U."/>
            <person name="Bissenbay A."/>
            <person name="Birkeland N.K."/>
        </authorList>
    </citation>
    <scope>NUCLEOTIDE SEQUENCE</scope>
    <source>
        <strain evidence="4">ZKZ2T</strain>
    </source>
</reference>
<dbReference type="Gene3D" id="3.20.20.70">
    <property type="entry name" value="Aldolase class I"/>
    <property type="match status" value="1"/>
</dbReference>
<dbReference type="InterPro" id="IPR004731">
    <property type="entry name" value="Transaldolase_3B/F6P_aldolase"/>
</dbReference>
<dbReference type="CDD" id="cd00956">
    <property type="entry name" value="Transaldolase_FSA"/>
    <property type="match status" value="1"/>
</dbReference>
<dbReference type="Pfam" id="PF00923">
    <property type="entry name" value="TAL_FSA"/>
    <property type="match status" value="1"/>
</dbReference>
<dbReference type="InterPro" id="IPR001585">
    <property type="entry name" value="TAL/FSA"/>
</dbReference>
<keyword evidence="2" id="KW-0963">Cytoplasm</keyword>
<dbReference type="InterPro" id="IPR018225">
    <property type="entry name" value="Transaldolase_AS"/>
</dbReference>
<evidence type="ECO:0000256" key="3">
    <source>
        <dbReference type="ARBA" id="ARBA00023270"/>
    </source>
</evidence>
<dbReference type="InterPro" id="IPR013785">
    <property type="entry name" value="Aldolase_TIM"/>
</dbReference>
<keyword evidence="3" id="KW-0704">Schiff base</keyword>
<gene>
    <name evidence="4" type="primary">fsa</name>
    <name evidence="4" type="ORF">JQC72_05170</name>
</gene>
<accession>A0ABS2WHJ2</accession>
<evidence type="ECO:0000256" key="1">
    <source>
        <dbReference type="ARBA" id="ARBA00004496"/>
    </source>
</evidence>
<name>A0ABS2WHJ2_9BACL</name>
<dbReference type="Proteomes" id="UP001177120">
    <property type="component" value="Unassembled WGS sequence"/>
</dbReference>
<sequence>MELYIDSANIEQIAQVMPLGILQGVTTNPTLIAKEKRDFQTLIRNIAKLVDGKIWCQVTSTEAESMVNEALEINSWAKNIVIKLPMGMEGLKAASILSRKGVETNMTLVYSVPQAVLAAKAGVSYVSPYVGRVDDTGWDGMSLIKEIVDVFQSLQVKTKVIAASIRGPQQVIDALRTGVHAVTMPYQVLLSMVRNPMTDIGLEQFMTDWNNANM</sequence>
<dbReference type="InterPro" id="IPR033919">
    <property type="entry name" value="TSA/FSA_arc/bac"/>
</dbReference>
<comment type="subcellular location">
    <subcellularLocation>
        <location evidence="1">Cytoplasm</location>
    </subcellularLocation>
</comment>
<dbReference type="SUPFAM" id="SSF51569">
    <property type="entry name" value="Aldolase"/>
    <property type="match status" value="1"/>
</dbReference>
<evidence type="ECO:0000256" key="2">
    <source>
        <dbReference type="ARBA" id="ARBA00022490"/>
    </source>
</evidence>
<dbReference type="EMBL" id="JAFHAP010000005">
    <property type="protein sequence ID" value="MBN2908915.1"/>
    <property type="molecule type" value="Genomic_DNA"/>
</dbReference>
<protein>
    <submittedName>
        <fullName evidence="4">Fructose-6-phosphate aldolase</fullName>
    </submittedName>
</protein>
<evidence type="ECO:0000313" key="5">
    <source>
        <dbReference type="Proteomes" id="UP001177120"/>
    </source>
</evidence>
<proteinExistence type="predicted"/>
<dbReference type="PANTHER" id="PTHR10683">
    <property type="entry name" value="TRANSALDOLASE"/>
    <property type="match status" value="1"/>
</dbReference>
<keyword evidence="5" id="KW-1185">Reference proteome</keyword>
<evidence type="ECO:0000313" key="4">
    <source>
        <dbReference type="EMBL" id="MBN2908915.1"/>
    </source>
</evidence>
<dbReference type="PROSITE" id="PS01054">
    <property type="entry name" value="TRANSALDOLASE_1"/>
    <property type="match status" value="1"/>
</dbReference>
<organism evidence="4 5">
    <name type="scientific">Polycladomyces zharkentensis</name>
    <dbReference type="NCBI Taxonomy" id="2807616"/>
    <lineage>
        <taxon>Bacteria</taxon>
        <taxon>Bacillati</taxon>
        <taxon>Bacillota</taxon>
        <taxon>Bacilli</taxon>
        <taxon>Bacillales</taxon>
        <taxon>Thermoactinomycetaceae</taxon>
        <taxon>Polycladomyces</taxon>
    </lineage>
</organism>
<dbReference type="NCBIfam" id="TIGR00875">
    <property type="entry name" value="fsa_talC_mipB"/>
    <property type="match status" value="1"/>
</dbReference>
<comment type="caution">
    <text evidence="4">The sequence shown here is derived from an EMBL/GenBank/DDBJ whole genome shotgun (WGS) entry which is preliminary data.</text>
</comment>
<dbReference type="PANTHER" id="PTHR10683:SF40">
    <property type="entry name" value="FRUCTOSE-6-PHOSPHATE ALDOLASE 1-RELATED"/>
    <property type="match status" value="1"/>
</dbReference>
<dbReference type="RefSeq" id="WP_205493460.1">
    <property type="nucleotide sequence ID" value="NZ_JAFHAP010000005.1"/>
</dbReference>